<feature type="domain" description="BRCT" evidence="2">
    <location>
        <begin position="891"/>
        <end position="958"/>
    </location>
</feature>
<dbReference type="AlphaFoldDB" id="A0A1B6EYD8"/>
<proteinExistence type="predicted"/>
<dbReference type="SMART" id="SM00292">
    <property type="entry name" value="BRCT"/>
    <property type="match status" value="3"/>
</dbReference>
<feature type="region of interest" description="Disordered" evidence="1">
    <location>
        <begin position="717"/>
        <end position="771"/>
    </location>
</feature>
<evidence type="ECO:0000259" key="2">
    <source>
        <dbReference type="PROSITE" id="PS50172"/>
    </source>
</evidence>
<evidence type="ECO:0000256" key="1">
    <source>
        <dbReference type="SAM" id="MobiDB-lite"/>
    </source>
</evidence>
<gene>
    <name evidence="3" type="ORF">g.12446</name>
</gene>
<dbReference type="InterPro" id="IPR022047">
    <property type="entry name" value="Microcephalin-like"/>
</dbReference>
<name>A0A1B6EYD8_9HEMI</name>
<dbReference type="Pfam" id="PF00533">
    <property type="entry name" value="BRCT"/>
    <property type="match status" value="1"/>
</dbReference>
<reference evidence="3" key="1">
    <citation type="submission" date="2015-11" db="EMBL/GenBank/DDBJ databases">
        <title>De novo transcriptome assembly of four potential Pierce s Disease insect vectors from Arizona vineyards.</title>
        <authorList>
            <person name="Tassone E.E."/>
        </authorList>
    </citation>
    <scope>NUCLEOTIDE SEQUENCE</scope>
</reference>
<dbReference type="Gene3D" id="3.40.50.10190">
    <property type="entry name" value="BRCT domain"/>
    <property type="match status" value="3"/>
</dbReference>
<dbReference type="PROSITE" id="PS50172">
    <property type="entry name" value="BRCT"/>
    <property type="match status" value="3"/>
</dbReference>
<organism evidence="3">
    <name type="scientific">Cuerna arida</name>
    <dbReference type="NCBI Taxonomy" id="1464854"/>
    <lineage>
        <taxon>Eukaryota</taxon>
        <taxon>Metazoa</taxon>
        <taxon>Ecdysozoa</taxon>
        <taxon>Arthropoda</taxon>
        <taxon>Hexapoda</taxon>
        <taxon>Insecta</taxon>
        <taxon>Pterygota</taxon>
        <taxon>Neoptera</taxon>
        <taxon>Paraneoptera</taxon>
        <taxon>Hemiptera</taxon>
        <taxon>Auchenorrhyncha</taxon>
        <taxon>Membracoidea</taxon>
        <taxon>Cicadellidae</taxon>
        <taxon>Cicadellinae</taxon>
        <taxon>Proconiini</taxon>
        <taxon>Cuerna</taxon>
    </lineage>
</organism>
<feature type="domain" description="BRCT" evidence="2">
    <location>
        <begin position="415"/>
        <end position="505"/>
    </location>
</feature>
<dbReference type="GO" id="GO:0000278">
    <property type="term" value="P:mitotic cell cycle"/>
    <property type="evidence" value="ECO:0007669"/>
    <property type="project" value="TreeGrafter"/>
</dbReference>
<dbReference type="InterPro" id="IPR001357">
    <property type="entry name" value="BRCT_dom"/>
</dbReference>
<evidence type="ECO:0000313" key="3">
    <source>
        <dbReference type="EMBL" id="JAS43019.1"/>
    </source>
</evidence>
<dbReference type="Pfam" id="PF12738">
    <property type="entry name" value="PTCB-BRCT"/>
    <property type="match status" value="1"/>
</dbReference>
<dbReference type="EMBL" id="GECZ01026750">
    <property type="protein sequence ID" value="JAS43019.1"/>
    <property type="molecule type" value="Transcribed_RNA"/>
</dbReference>
<dbReference type="PANTHER" id="PTHR14625:SF3">
    <property type="entry name" value="MICROCEPHALIN"/>
    <property type="match status" value="1"/>
</dbReference>
<dbReference type="CDD" id="cd17716">
    <property type="entry name" value="BRCT_microcephalin_rpt1"/>
    <property type="match status" value="1"/>
</dbReference>
<sequence length="1069" mass="119488">MIYSFSCCSDCIAVCRIYNFKSSDMYVNMNKRNNLEMTRKPEGMTKCNSVSNLKSSVCGLTTYSDSTSDSDNPFEDIRTCRNITFSRSRSYLDEEFQLMPVTPQVTGKENVKLQVNVPNSKFIRSGEKKLTSRIGLSYKNKSSENVSNKSRSYMINTSSETPHKQGYSPYATKNSDILHFSKSGASKSLGTISKTPSKDSFFGDSNSIPMNSSVSCNTPFDSKVCQNTSTPVTDRSSTPQTSSFKRYSLMKAAVEAKKDYEDMLKAASLKKSVKKNKHKDLLLNDSPITSVEDATQKKDESIYNDDNCIKSINQLSGYIKSPVKKNHTLDTTPVTKFSKTTRCCQSSLKTPSFINRVSKSSDDVNRTPLCNRIMNCTPFTGVKQLNKSTFKAISYNNSVENSVEEDDDLPSTQPVSSIILKGIVAFVEVRSGKECRSSGTKAELQSLGAKIENNFTRKVTHCFFHGGKMSTYRRAIEWKIPLVSTLWIEACKQELRMVPLEGYEPYGLDKYKEALPLYKLKTKVTKPMIKRAVTDSKILSKPWKQNNSETDKAERLAETNKQQLLASNEADGLIDALHSVAGDFRKAADQFEKILTSPILQKGNKKLTTSDPKLLEEEKNGENITARKKRNKKLVFPEPTKETYNNESQQSKNGSCEFSLVLNCTDDTEQEVRVSYDSDDLLTYAKKEAVNPRCSAPPRLLTSRKCKKLLSSCHKLIKPSEQKDGESSNNLPKPDQNVLVSVRSPSPKKNIRRSTRNKNADSSKTFEIHNNGLEIQPKPKKRKLLVPSQVITTFEQDSGESTPDFTPLCPYKESPCKKQRTAAVTKSKTVKAMPVRPVVSSSDADSEDSLTRAARRESSALFIKKQKKVISQRNIPTIVCTSLHRSDVEVVTSIVSRLGKFTVEGSVSEHTTHVVTSGPRRTINLLKGIARGCWVLDVQWVYESLEAGKWLHEERFELIQFSPSVKQARVERQAFGPEFNLELFRGVGPLYVCRATVPPAADLMELLRLCGGTVVSSARTARIVIGSSSPLSPSGRRPPLVVSEKWILDSITKLTQLNPYDYIVNDSEP</sequence>
<dbReference type="CDD" id="cd17736">
    <property type="entry name" value="BRCT_microcephalin_rpt2"/>
    <property type="match status" value="1"/>
</dbReference>
<dbReference type="SUPFAM" id="SSF52113">
    <property type="entry name" value="BRCT domain"/>
    <property type="match status" value="3"/>
</dbReference>
<dbReference type="InterPro" id="IPR036420">
    <property type="entry name" value="BRCT_dom_sf"/>
</dbReference>
<accession>A0A1B6EYD8</accession>
<dbReference type="CDD" id="cd17751">
    <property type="entry name" value="BRCT_microcephalin_rpt3"/>
    <property type="match status" value="1"/>
</dbReference>
<feature type="domain" description="BRCT" evidence="2">
    <location>
        <begin position="979"/>
        <end position="1064"/>
    </location>
</feature>
<dbReference type="PANTHER" id="PTHR14625">
    <property type="entry name" value="MICROCEPHALIN"/>
    <property type="match status" value="1"/>
</dbReference>
<feature type="compositionally biased region" description="Basic and acidic residues" evidence="1">
    <location>
        <begin position="758"/>
        <end position="767"/>
    </location>
</feature>
<protein>
    <recommendedName>
        <fullName evidence="2">BRCT domain-containing protein</fullName>
    </recommendedName>
</protein>